<accession>A0A0B3VLX6</accession>
<dbReference type="AlphaFoldDB" id="A0A0B3VLX6"/>
<dbReference type="RefSeq" id="WP_039679048.1">
    <property type="nucleotide sequence ID" value="NZ_JAWGXO010000002.1"/>
</dbReference>
<dbReference type="Gene3D" id="1.10.10.1150">
    <property type="entry name" value="Coenzyme PQQ synthesis protein D (PqqD)"/>
    <property type="match status" value="1"/>
</dbReference>
<dbReference type="Proteomes" id="UP000031189">
    <property type="component" value="Unassembled WGS sequence"/>
</dbReference>
<dbReference type="EMBL" id="JWHR01000064">
    <property type="protein sequence ID" value="KHS57766.1"/>
    <property type="molecule type" value="Genomic_DNA"/>
</dbReference>
<dbReference type="STRING" id="1577792.QX51_06270"/>
<keyword evidence="2" id="KW-1185">Reference proteome</keyword>
<proteinExistence type="predicted"/>
<comment type="caution">
    <text evidence="1">The sequence shown here is derived from an EMBL/GenBank/DDBJ whole genome shotgun (WGS) entry which is preliminary data.</text>
</comment>
<dbReference type="OrthoDB" id="1752996at2"/>
<sequence>MKIKKEFCMRTICGENALVPIGETASSFKGIIKVNNIGSFIWNNLENVENEEEIVFMIMDKYGLGLNEARSDVDDFIKYLKDVNII</sequence>
<reference evidence="1 2" key="1">
    <citation type="submission" date="2014-12" db="EMBL/GenBank/DDBJ databases">
        <title>Draft genome sequence of Terrisporobacter sp. 08-306576, isolated from the blood culture of a bacteremia patient.</title>
        <authorList>
            <person name="Lund L.C."/>
            <person name="Sydenham T.V."/>
            <person name="Hogh S.V."/>
            <person name="Skov M.N."/>
            <person name="Kemp M."/>
            <person name="Justesen U.S."/>
        </authorList>
    </citation>
    <scope>NUCLEOTIDE SEQUENCE [LARGE SCALE GENOMIC DNA]</scope>
    <source>
        <strain evidence="1 2">08-306576</strain>
    </source>
</reference>
<dbReference type="Pfam" id="PF05402">
    <property type="entry name" value="PqqD"/>
    <property type="match status" value="1"/>
</dbReference>
<evidence type="ECO:0000313" key="2">
    <source>
        <dbReference type="Proteomes" id="UP000031189"/>
    </source>
</evidence>
<gene>
    <name evidence="1" type="ORF">QX51_06270</name>
</gene>
<dbReference type="InterPro" id="IPR041881">
    <property type="entry name" value="PqqD_sf"/>
</dbReference>
<dbReference type="InterPro" id="IPR008792">
    <property type="entry name" value="PQQD"/>
</dbReference>
<organism evidence="1 2">
    <name type="scientific">Terrisporobacter othiniensis</name>
    <dbReference type="NCBI Taxonomy" id="1577792"/>
    <lineage>
        <taxon>Bacteria</taxon>
        <taxon>Bacillati</taxon>
        <taxon>Bacillota</taxon>
        <taxon>Clostridia</taxon>
        <taxon>Peptostreptococcales</taxon>
        <taxon>Peptostreptococcaceae</taxon>
        <taxon>Terrisporobacter</taxon>
    </lineage>
</organism>
<evidence type="ECO:0000313" key="1">
    <source>
        <dbReference type="EMBL" id="KHS57766.1"/>
    </source>
</evidence>
<name>A0A0B3VLX6_9FIRM</name>
<protein>
    <submittedName>
        <fullName evidence="1">Pyrroloquinoline quinone biosynthesis protein</fullName>
    </submittedName>
</protein>